<evidence type="ECO:0000313" key="4">
    <source>
        <dbReference type="EMBL" id="PGH16311.1"/>
    </source>
</evidence>
<dbReference type="AlphaFoldDB" id="A0A2B7Y5M4"/>
<protein>
    <recommendedName>
        <fullName evidence="3">Phospholipase/carboxylesterase/thioesterase domain-containing protein</fullName>
    </recommendedName>
</protein>
<dbReference type="InterPro" id="IPR003140">
    <property type="entry name" value="PLipase/COase/thioEstase"/>
</dbReference>
<organism evidence="4 5">
    <name type="scientific">Helicocarpus griseus UAMH5409</name>
    <dbReference type="NCBI Taxonomy" id="1447875"/>
    <lineage>
        <taxon>Eukaryota</taxon>
        <taxon>Fungi</taxon>
        <taxon>Dikarya</taxon>
        <taxon>Ascomycota</taxon>
        <taxon>Pezizomycotina</taxon>
        <taxon>Eurotiomycetes</taxon>
        <taxon>Eurotiomycetidae</taxon>
        <taxon>Onygenales</taxon>
        <taxon>Ajellomycetaceae</taxon>
        <taxon>Helicocarpus</taxon>
    </lineage>
</organism>
<evidence type="ECO:0000259" key="3">
    <source>
        <dbReference type="Pfam" id="PF02230"/>
    </source>
</evidence>
<dbReference type="OrthoDB" id="437457at2759"/>
<feature type="domain" description="Phospholipase/carboxylesterase/thioesterase" evidence="3">
    <location>
        <begin position="25"/>
        <end position="183"/>
    </location>
</feature>
<comment type="similarity">
    <text evidence="1">Belongs to the AB hydrolase superfamily. AB hydrolase 2 family.</text>
</comment>
<dbReference type="SUPFAM" id="SSF53474">
    <property type="entry name" value="alpha/beta-Hydrolases"/>
    <property type="match status" value="1"/>
</dbReference>
<dbReference type="PANTHER" id="PTHR10655:SF67">
    <property type="entry name" value="PHOSPHOLIPASE_CARBOXYLESTERASE SUPERFAMILY (AFU_ORTHOLOGUE AFUA_5G09340)"/>
    <property type="match status" value="1"/>
</dbReference>
<dbReference type="STRING" id="1447875.A0A2B7Y5M4"/>
<gene>
    <name evidence="4" type="ORF">AJ79_01853</name>
</gene>
<name>A0A2B7Y5M4_9EURO</name>
<sequence>MPPIPQPTDFPPSVPIRLSITPPPTPRSTNILLLLHGMGDTMGPFTSFAAAMRLPETTCIALQAPTPLPFELPGYHWGDDIVFEPDALGADPGFSRSTTLIVRDIIGDVLVRKLGYRAREILVFGFGQGAGVGLSVGLEVGRRGLGGAEGERERELGGIVAVGGVLPLSAIKEDGRGKAGTPVVLVGGSGRESALTDGGVGRTKGNFGNVEVVRWAGRRGDGMPQNREEMFPIMRFLAGRLRSRAGVPEGSVEIG</sequence>
<dbReference type="GO" id="GO:0008474">
    <property type="term" value="F:palmitoyl-(protein) hydrolase activity"/>
    <property type="evidence" value="ECO:0007669"/>
    <property type="project" value="TreeGrafter"/>
</dbReference>
<proteinExistence type="inferred from homology"/>
<evidence type="ECO:0000256" key="2">
    <source>
        <dbReference type="SAM" id="MobiDB-lite"/>
    </source>
</evidence>
<reference evidence="4 5" key="1">
    <citation type="submission" date="2017-10" db="EMBL/GenBank/DDBJ databases">
        <title>Comparative genomics in systemic dimorphic fungi from Ajellomycetaceae.</title>
        <authorList>
            <person name="Munoz J.F."/>
            <person name="Mcewen J.G."/>
            <person name="Clay O.K."/>
            <person name="Cuomo C.A."/>
        </authorList>
    </citation>
    <scope>NUCLEOTIDE SEQUENCE [LARGE SCALE GENOMIC DNA]</scope>
    <source>
        <strain evidence="4 5">UAMH5409</strain>
    </source>
</reference>
<feature type="compositionally biased region" description="Pro residues" evidence="2">
    <location>
        <begin position="1"/>
        <end position="14"/>
    </location>
</feature>
<dbReference type="Proteomes" id="UP000223968">
    <property type="component" value="Unassembled WGS sequence"/>
</dbReference>
<dbReference type="Gene3D" id="3.40.50.1820">
    <property type="entry name" value="alpha/beta hydrolase"/>
    <property type="match status" value="1"/>
</dbReference>
<keyword evidence="5" id="KW-1185">Reference proteome</keyword>
<accession>A0A2B7Y5M4</accession>
<evidence type="ECO:0000256" key="1">
    <source>
        <dbReference type="ARBA" id="ARBA00006499"/>
    </source>
</evidence>
<dbReference type="EMBL" id="PDNB01000018">
    <property type="protein sequence ID" value="PGH16311.1"/>
    <property type="molecule type" value="Genomic_DNA"/>
</dbReference>
<dbReference type="InterPro" id="IPR050565">
    <property type="entry name" value="LYPA1-2/EST-like"/>
</dbReference>
<dbReference type="InterPro" id="IPR029058">
    <property type="entry name" value="AB_hydrolase_fold"/>
</dbReference>
<feature type="region of interest" description="Disordered" evidence="2">
    <location>
        <begin position="1"/>
        <end position="23"/>
    </location>
</feature>
<dbReference type="GO" id="GO:0005737">
    <property type="term" value="C:cytoplasm"/>
    <property type="evidence" value="ECO:0007669"/>
    <property type="project" value="TreeGrafter"/>
</dbReference>
<dbReference type="GO" id="GO:0052689">
    <property type="term" value="F:carboxylic ester hydrolase activity"/>
    <property type="evidence" value="ECO:0007669"/>
    <property type="project" value="TreeGrafter"/>
</dbReference>
<dbReference type="Pfam" id="PF02230">
    <property type="entry name" value="Abhydrolase_2"/>
    <property type="match status" value="1"/>
</dbReference>
<evidence type="ECO:0000313" key="5">
    <source>
        <dbReference type="Proteomes" id="UP000223968"/>
    </source>
</evidence>
<dbReference type="PANTHER" id="PTHR10655">
    <property type="entry name" value="LYSOPHOSPHOLIPASE-RELATED"/>
    <property type="match status" value="1"/>
</dbReference>
<comment type="caution">
    <text evidence="4">The sequence shown here is derived from an EMBL/GenBank/DDBJ whole genome shotgun (WGS) entry which is preliminary data.</text>
</comment>